<dbReference type="Gene3D" id="6.10.250.730">
    <property type="match status" value="1"/>
</dbReference>
<evidence type="ECO:0000313" key="1">
    <source>
        <dbReference type="EMBL" id="SCB37575.1"/>
    </source>
</evidence>
<sequence length="98" mass="10603">MTTSELKVAVRPLHVEIDGVGRYRQVFSVDDLAALLLGGGWPQSAKADPAFHRALATSLDAMELYIDPETAREAFVRAAHAAGMHVLPDDMAEMRKAG</sequence>
<evidence type="ECO:0008006" key="3">
    <source>
        <dbReference type="Google" id="ProtNLM"/>
    </source>
</evidence>
<accession>A0A1C3WCH4</accession>
<proteinExistence type="predicted"/>
<dbReference type="STRING" id="52131.GA0061100_11542"/>
<dbReference type="AlphaFoldDB" id="A0A1C3WCH4"/>
<organism evidence="1 2">
    <name type="scientific">Rhizobium hainanense</name>
    <dbReference type="NCBI Taxonomy" id="52131"/>
    <lineage>
        <taxon>Bacteria</taxon>
        <taxon>Pseudomonadati</taxon>
        <taxon>Pseudomonadota</taxon>
        <taxon>Alphaproteobacteria</taxon>
        <taxon>Hyphomicrobiales</taxon>
        <taxon>Rhizobiaceae</taxon>
        <taxon>Rhizobium/Agrobacterium group</taxon>
        <taxon>Rhizobium</taxon>
    </lineage>
</organism>
<protein>
    <recommendedName>
        <fullName evidence="3">DUF982 domain-containing protein</fullName>
    </recommendedName>
</protein>
<dbReference type="Proteomes" id="UP000186228">
    <property type="component" value="Unassembled WGS sequence"/>
</dbReference>
<dbReference type="OrthoDB" id="8398730at2"/>
<keyword evidence="2" id="KW-1185">Reference proteome</keyword>
<dbReference type="RefSeq" id="WP_075856514.1">
    <property type="nucleotide sequence ID" value="NZ_FMAC01000015.1"/>
</dbReference>
<gene>
    <name evidence="1" type="ORF">GA0061100_11542</name>
</gene>
<evidence type="ECO:0000313" key="2">
    <source>
        <dbReference type="Proteomes" id="UP000186228"/>
    </source>
</evidence>
<dbReference type="Pfam" id="PF06169">
    <property type="entry name" value="DUF982"/>
    <property type="match status" value="1"/>
</dbReference>
<dbReference type="InterPro" id="IPR010385">
    <property type="entry name" value="DUF982"/>
</dbReference>
<reference evidence="2" key="1">
    <citation type="submission" date="2016-08" db="EMBL/GenBank/DDBJ databases">
        <authorList>
            <person name="Varghese N."/>
            <person name="Submissions Spin"/>
        </authorList>
    </citation>
    <scope>NUCLEOTIDE SEQUENCE [LARGE SCALE GENOMIC DNA]</scope>
    <source>
        <strain evidence="2">CCBAU 57015</strain>
    </source>
</reference>
<name>A0A1C3WCH4_9HYPH</name>
<dbReference type="EMBL" id="FMAC01000015">
    <property type="protein sequence ID" value="SCB37575.1"/>
    <property type="molecule type" value="Genomic_DNA"/>
</dbReference>